<protein>
    <submittedName>
        <fullName evidence="1">Uncharacterized protein</fullName>
    </submittedName>
</protein>
<keyword evidence="2" id="KW-1185">Reference proteome</keyword>
<proteinExistence type="predicted"/>
<dbReference type="Proteomes" id="UP001204798">
    <property type="component" value="Unassembled WGS sequence"/>
</dbReference>
<evidence type="ECO:0000313" key="2">
    <source>
        <dbReference type="Proteomes" id="UP001204798"/>
    </source>
</evidence>
<evidence type="ECO:0000313" key="1">
    <source>
        <dbReference type="EMBL" id="MCS3918145.1"/>
    </source>
</evidence>
<accession>A0ABT2EMJ7</accession>
<dbReference type="Gene3D" id="2.130.10.10">
    <property type="entry name" value="YVTN repeat-like/Quinoprotein amine dehydrogenase"/>
    <property type="match status" value="1"/>
</dbReference>
<dbReference type="EMBL" id="JANUCP010000001">
    <property type="protein sequence ID" value="MCS3918145.1"/>
    <property type="molecule type" value="Genomic_DNA"/>
</dbReference>
<gene>
    <name evidence="1" type="ORF">M2350_000542</name>
</gene>
<dbReference type="RefSeq" id="WP_259093616.1">
    <property type="nucleotide sequence ID" value="NZ_CP130454.1"/>
</dbReference>
<organism evidence="1 2">
    <name type="scientific">Candidatus Fervidibacter sacchari</name>
    <dbReference type="NCBI Taxonomy" id="1448929"/>
    <lineage>
        <taxon>Bacteria</taxon>
        <taxon>Candidatus Fervidibacterota</taxon>
        <taxon>Candidatus Fervidibacter</taxon>
    </lineage>
</organism>
<dbReference type="InterPro" id="IPR015943">
    <property type="entry name" value="WD40/YVTN_repeat-like_dom_sf"/>
</dbReference>
<reference evidence="1 2" key="1">
    <citation type="submission" date="2022-08" db="EMBL/GenBank/DDBJ databases">
        <title>Bacterial and archaeal communities from various locations to study Microbial Dark Matter (Phase II).</title>
        <authorList>
            <person name="Stepanauskas R."/>
        </authorList>
    </citation>
    <scope>NUCLEOTIDE SEQUENCE [LARGE SCALE GENOMIC DNA]</scope>
    <source>
        <strain evidence="1 2">PD1</strain>
    </source>
</reference>
<sequence length="707" mass="81103">MKVKVGEFGQWVKETFVEADGVDLRGAKQIASAANSLWAITRAGIVKFDGKSWCTANADWTEQPSLLLASRNGTIWVNAGEQIFLWDGTSWRTLDKPFKVSAWTEAEDGTVWLVAEGALWRYSGEWERVTRIPFNAEVRAIACWRNQVALATSFGFWFLQGKRFHFKELLKDFSPMPTNDVRDVAVDSFGHWWLATDRGLVLFADGDGWLHLTGKDGLPIEDLRKVRLGNDGSVWLASTCGAICFESGEWHYFASKRWLPSDDVSDIAVSDDGVAFVATSEGIAKIWRQTMTLAEKAAIFERQVNERHKRLGYVTVRWLERPGDVNSGRVEISDNDGLWTALYVAAECFRYAVAKREGREDEARKALRNATESLKALLFLEQVTGIEGFPARAVRHKSEPEFETPHPEWHRTEDGEWEWKGDTSSDEIVGHFFAYPIAYDLLPDEELKRQVAETAKRITDHIIAHGFHLVDIDGQPTTWGVWAPEKLNHDETWWAERGLNSLELLAILKATYHMTGDERYQQIYRELIERHRFALNTVRQKIVINGITNHSDDELAFLSYYTLLRYETDPDLRRILLASLERTWRMERKERCPLWNFIYGALTGKPCDAEAAIKTLQEIPLDLVHWNVRNSHRADVQIDKSPGRFGELQSVEPLPFTERPMHKWNGNPYRLDGGANGLVEEDATFFLLPYWLARFHQLIDERKKSAD</sequence>
<comment type="caution">
    <text evidence="1">The sequence shown here is derived from an EMBL/GenBank/DDBJ whole genome shotgun (WGS) entry which is preliminary data.</text>
</comment>
<name>A0ABT2EMJ7_9BACT</name>
<dbReference type="SUPFAM" id="SSF63829">
    <property type="entry name" value="Calcium-dependent phosphotriesterase"/>
    <property type="match status" value="1"/>
</dbReference>